<name>A0ABS1EX31_9CLOT</name>
<dbReference type="Gene3D" id="3.90.550.10">
    <property type="entry name" value="Spore Coat Polysaccharide Biosynthesis Protein SpsA, Chain A"/>
    <property type="match status" value="1"/>
</dbReference>
<dbReference type="RefSeq" id="WP_200274484.1">
    <property type="nucleotide sequence ID" value="NZ_JAENHN010000071.1"/>
</dbReference>
<dbReference type="EMBL" id="JAENHN010000071">
    <property type="protein sequence ID" value="MBK1813896.1"/>
    <property type="molecule type" value="Genomic_DNA"/>
</dbReference>
<evidence type="ECO:0000313" key="6">
    <source>
        <dbReference type="EMBL" id="MBK1813896.1"/>
    </source>
</evidence>
<keyword evidence="3" id="KW-0328">Glycosyltransferase</keyword>
<keyword evidence="7" id="KW-1185">Reference proteome</keyword>
<evidence type="ECO:0000256" key="1">
    <source>
        <dbReference type="ARBA" id="ARBA00004776"/>
    </source>
</evidence>
<evidence type="ECO:0000313" key="7">
    <source>
        <dbReference type="Proteomes" id="UP000596739"/>
    </source>
</evidence>
<feature type="domain" description="Glycosyltransferase 2-like" evidence="5">
    <location>
        <begin position="3"/>
        <end position="178"/>
    </location>
</feature>
<protein>
    <submittedName>
        <fullName evidence="6">Glycosyltransferase family 2 protein</fullName>
    </submittedName>
</protein>
<organism evidence="6 7">
    <name type="scientific">Clostridium yunnanense</name>
    <dbReference type="NCBI Taxonomy" id="2800325"/>
    <lineage>
        <taxon>Bacteria</taxon>
        <taxon>Bacillati</taxon>
        <taxon>Bacillota</taxon>
        <taxon>Clostridia</taxon>
        <taxon>Eubacteriales</taxon>
        <taxon>Clostridiaceae</taxon>
        <taxon>Clostridium</taxon>
    </lineage>
</organism>
<dbReference type="PANTHER" id="PTHR43179">
    <property type="entry name" value="RHAMNOSYLTRANSFERASE WBBL"/>
    <property type="match status" value="1"/>
</dbReference>
<evidence type="ECO:0000256" key="4">
    <source>
        <dbReference type="ARBA" id="ARBA00022679"/>
    </source>
</evidence>
<keyword evidence="4" id="KW-0808">Transferase</keyword>
<evidence type="ECO:0000256" key="2">
    <source>
        <dbReference type="ARBA" id="ARBA00006739"/>
    </source>
</evidence>
<evidence type="ECO:0000259" key="5">
    <source>
        <dbReference type="Pfam" id="PF00535"/>
    </source>
</evidence>
<dbReference type="PANTHER" id="PTHR43179:SF12">
    <property type="entry name" value="GALACTOFURANOSYLTRANSFERASE GLFT2"/>
    <property type="match status" value="1"/>
</dbReference>
<accession>A0ABS1EX31</accession>
<comment type="caution">
    <text evidence="6">The sequence shown here is derived from an EMBL/GenBank/DDBJ whole genome shotgun (WGS) entry which is preliminary data.</text>
</comment>
<evidence type="ECO:0000256" key="3">
    <source>
        <dbReference type="ARBA" id="ARBA00022676"/>
    </source>
</evidence>
<sequence>MFSVIIANWNGEALIEKCLQSFVNQSFKEFKLYIVDNGSKDSSIDIINGYCEVLNIEIIKLDSNTGFAYANNVGMLRAFEDDNSYIITLNNDLEVEENCFKVLKRFIESNVGYDIFQITMINYYNRSLTDATGLSFNKRNFVSQMGYGMSINEISNMAIDIDGACAGAAVYSKAALKKVQDENGVFDSRFFAYFEDTDLALRLKNAGFKAALVKSAVVYHMHSATGKKESPFKEYYLTRNFFLYQKKNSSSIRYYMNMPFYIKAMIDRTAQLLKAKEFECAKARVKGILDYLRDEPNKNILENISCKEISKSHDKIYDAQI</sequence>
<comment type="pathway">
    <text evidence="1">Cell wall biogenesis; cell wall polysaccharide biosynthesis.</text>
</comment>
<gene>
    <name evidence="6" type="ORF">JHL18_25140</name>
</gene>
<dbReference type="InterPro" id="IPR001173">
    <property type="entry name" value="Glyco_trans_2-like"/>
</dbReference>
<dbReference type="Proteomes" id="UP000596739">
    <property type="component" value="Unassembled WGS sequence"/>
</dbReference>
<dbReference type="Pfam" id="PF00535">
    <property type="entry name" value="Glycos_transf_2"/>
    <property type="match status" value="1"/>
</dbReference>
<dbReference type="CDD" id="cd04186">
    <property type="entry name" value="GT_2_like_c"/>
    <property type="match status" value="1"/>
</dbReference>
<dbReference type="SUPFAM" id="SSF53448">
    <property type="entry name" value="Nucleotide-diphospho-sugar transferases"/>
    <property type="match status" value="1"/>
</dbReference>
<dbReference type="InterPro" id="IPR029044">
    <property type="entry name" value="Nucleotide-diphossugar_trans"/>
</dbReference>
<reference evidence="7" key="1">
    <citation type="submission" date="2021-01" db="EMBL/GenBank/DDBJ databases">
        <title>Genome public.</title>
        <authorList>
            <person name="Liu C."/>
            <person name="Sun Q."/>
        </authorList>
    </citation>
    <scope>NUCLEOTIDE SEQUENCE [LARGE SCALE GENOMIC DNA]</scope>
    <source>
        <strain evidence="7">YIM B02505</strain>
    </source>
</reference>
<proteinExistence type="inferred from homology"/>
<comment type="similarity">
    <text evidence="2">Belongs to the glycosyltransferase 2 family.</text>
</comment>